<evidence type="ECO:0000313" key="5">
    <source>
        <dbReference type="EMBL" id="AQZ54221.1"/>
    </source>
</evidence>
<dbReference type="RefSeq" id="WP_018065944.1">
    <property type="nucleotide sequence ID" value="NZ_AQWH01000017.1"/>
</dbReference>
<dbReference type="Proteomes" id="UP000191135">
    <property type="component" value="Plasmid pMM259"/>
</dbReference>
<dbReference type="PROSITE" id="PS51257">
    <property type="entry name" value="PROKAR_LIPOPROTEIN"/>
    <property type="match status" value="1"/>
</dbReference>
<keyword evidence="5" id="KW-0614">Plasmid</keyword>
<dbReference type="AlphaFoldDB" id="A0A1U9Z935"/>
<dbReference type="Pfam" id="PF01464">
    <property type="entry name" value="SLT"/>
    <property type="match status" value="1"/>
</dbReference>
<dbReference type="InterPro" id="IPR023346">
    <property type="entry name" value="Lysozyme-like_dom_sf"/>
</dbReference>
<dbReference type="CDD" id="cd00254">
    <property type="entry name" value="LT-like"/>
    <property type="match status" value="1"/>
</dbReference>
<evidence type="ECO:0000256" key="1">
    <source>
        <dbReference type="ARBA" id="ARBA00007734"/>
    </source>
</evidence>
<feature type="domain" description="Transglycosylase SLT" evidence="4">
    <location>
        <begin position="171"/>
        <end position="263"/>
    </location>
</feature>
<dbReference type="PANTHER" id="PTHR37423">
    <property type="entry name" value="SOLUBLE LYTIC MUREIN TRANSGLYCOSYLASE-RELATED"/>
    <property type="match status" value="1"/>
</dbReference>
<dbReference type="EC" id="4.2.2.-" evidence="5"/>
<dbReference type="PANTHER" id="PTHR37423:SF2">
    <property type="entry name" value="MEMBRANE-BOUND LYTIC MUREIN TRANSGLYCOSYLASE C"/>
    <property type="match status" value="1"/>
</dbReference>
<feature type="chain" id="PRO_5010691842" evidence="3">
    <location>
        <begin position="34"/>
        <end position="397"/>
    </location>
</feature>
<gene>
    <name evidence="5" type="primary">slt_2</name>
    <name evidence="5" type="ORF">Mame_04929</name>
</gene>
<name>A0A1U9Z935_9HYPH</name>
<dbReference type="eggNOG" id="COG0741">
    <property type="taxonomic scope" value="Bacteria"/>
</dbReference>
<organism evidence="5 6">
    <name type="scientific">Martelella mediterranea DSM 17316</name>
    <dbReference type="NCBI Taxonomy" id="1122214"/>
    <lineage>
        <taxon>Bacteria</taxon>
        <taxon>Pseudomonadati</taxon>
        <taxon>Pseudomonadota</taxon>
        <taxon>Alphaproteobacteria</taxon>
        <taxon>Hyphomicrobiales</taxon>
        <taxon>Aurantimonadaceae</taxon>
        <taxon>Martelella</taxon>
    </lineage>
</organism>
<evidence type="ECO:0000313" key="6">
    <source>
        <dbReference type="Proteomes" id="UP000191135"/>
    </source>
</evidence>
<keyword evidence="5" id="KW-0456">Lyase</keyword>
<accession>A0A1U9Z935</accession>
<feature type="signal peptide" evidence="3">
    <location>
        <begin position="1"/>
        <end position="33"/>
    </location>
</feature>
<comment type="similarity">
    <text evidence="2">Belongs to the virb1 family.</text>
</comment>
<dbReference type="GO" id="GO:0016829">
    <property type="term" value="F:lyase activity"/>
    <property type="evidence" value="ECO:0007669"/>
    <property type="project" value="UniProtKB-KW"/>
</dbReference>
<dbReference type="InterPro" id="IPR008258">
    <property type="entry name" value="Transglycosylase_SLT_dom_1"/>
</dbReference>
<protein>
    <submittedName>
        <fullName evidence="5">Soluble lytic murein transglycosylase</fullName>
        <ecNumber evidence="5">4.2.2.-</ecNumber>
    </submittedName>
</protein>
<dbReference type="EMBL" id="CP020332">
    <property type="protein sequence ID" value="AQZ54221.1"/>
    <property type="molecule type" value="Genomic_DNA"/>
</dbReference>
<reference evidence="5 6" key="1">
    <citation type="submission" date="2017-03" db="EMBL/GenBank/DDBJ databases">
        <title>Foreign affairs: Plasmid Transfer between Roseobacters and Rhizobia.</title>
        <authorList>
            <person name="Bartling P."/>
            <person name="Bunk B."/>
            <person name="Overmann J."/>
            <person name="Brinkmann H."/>
            <person name="Petersen J."/>
        </authorList>
    </citation>
    <scope>NUCLEOTIDE SEQUENCE [LARGE SCALE GENOMIC DNA]</scope>
    <source>
        <strain evidence="5 6">MACL11</strain>
        <plasmid evidence="6">Plasmid pmm259</plasmid>
    </source>
</reference>
<geneLocation type="plasmid" evidence="6">
    <name>pmm259</name>
</geneLocation>
<evidence type="ECO:0000256" key="2">
    <source>
        <dbReference type="ARBA" id="ARBA00009387"/>
    </source>
</evidence>
<evidence type="ECO:0000256" key="3">
    <source>
        <dbReference type="SAM" id="SignalP"/>
    </source>
</evidence>
<evidence type="ECO:0000259" key="4">
    <source>
        <dbReference type="Pfam" id="PF01464"/>
    </source>
</evidence>
<sequence precursor="true">MTTARIRNLASAALLTGATAGACSVWLGAPANAQGVPTFDLRLFAERQAILDQTDQDLALQQDRLTREEELAEIERQQLASLEGLMDAMSLGSGDVAGTVAGLEAGQGAVEDVESAAASLYAPEDNNPAAARMFGDAREGIEELIIRAARDTHSLPGVSRAGLSLVQWRCLLQALIWQESRFQIGARSPVGAFGLTQIMPATASDLGINPAYYDDPYLQVTGGARYLAMMLNMFDGNIIHALAAYNAGPGNVQDYGGVPPFAETQHYVVVIPQQYNSYLAAVGGIDALGTIDPVLLANASFSLSAHGAGVYGDYSLVSVRAAALRVQDIITRIGETEDLHEAIALNTYARAELARLVAIRTRIKAAHTQPLSEEQLAMAAAQAAERQFMDFTQETLR</sequence>
<proteinExistence type="inferred from homology"/>
<comment type="similarity">
    <text evidence="1">Belongs to the transglycosylase Slt family.</text>
</comment>
<keyword evidence="3" id="KW-0732">Signal</keyword>
<keyword evidence="6" id="KW-1185">Reference proteome</keyword>
<dbReference type="SUPFAM" id="SSF53955">
    <property type="entry name" value="Lysozyme-like"/>
    <property type="match status" value="1"/>
</dbReference>
<dbReference type="Gene3D" id="1.10.530.10">
    <property type="match status" value="1"/>
</dbReference>
<dbReference type="KEGG" id="mmed:Mame_04929"/>